<dbReference type="InterPro" id="IPR036909">
    <property type="entry name" value="Cyt_c-like_dom_sf"/>
</dbReference>
<dbReference type="EMBL" id="JAAOLE020000002">
    <property type="protein sequence ID" value="NVI50636.1"/>
    <property type="molecule type" value="Genomic_DNA"/>
</dbReference>
<accession>A0A974A5M3</accession>
<dbReference type="GO" id="GO:0046872">
    <property type="term" value="F:metal ion binding"/>
    <property type="evidence" value="ECO:0007669"/>
    <property type="project" value="UniProtKB-KW"/>
</dbReference>
<dbReference type="GO" id="GO:0009055">
    <property type="term" value="F:electron transfer activity"/>
    <property type="evidence" value="ECO:0007669"/>
    <property type="project" value="InterPro"/>
</dbReference>
<name>A0A974A5M3_9BRAD</name>
<dbReference type="PROSITE" id="PS51007">
    <property type="entry name" value="CYTC"/>
    <property type="match status" value="1"/>
</dbReference>
<evidence type="ECO:0000313" key="6">
    <source>
        <dbReference type="EMBL" id="NVI50636.1"/>
    </source>
</evidence>
<dbReference type="Gene3D" id="1.10.760.10">
    <property type="entry name" value="Cytochrome c-like domain"/>
    <property type="match status" value="1"/>
</dbReference>
<keyword evidence="1 4" id="KW-0349">Heme</keyword>
<dbReference type="Pfam" id="PF00034">
    <property type="entry name" value="Cytochrom_C"/>
    <property type="match status" value="1"/>
</dbReference>
<evidence type="ECO:0000256" key="4">
    <source>
        <dbReference type="PROSITE-ProRule" id="PRU00433"/>
    </source>
</evidence>
<protein>
    <submittedName>
        <fullName evidence="6">C-type cytochrome</fullName>
    </submittedName>
</protein>
<dbReference type="GO" id="GO:0020037">
    <property type="term" value="F:heme binding"/>
    <property type="evidence" value="ECO:0007669"/>
    <property type="project" value="InterPro"/>
</dbReference>
<comment type="caution">
    <text evidence="6">The sequence shown here is derived from an EMBL/GenBank/DDBJ whole genome shotgun (WGS) entry which is preliminary data.</text>
</comment>
<gene>
    <name evidence="6" type="ORF">HAP48_049395</name>
</gene>
<dbReference type="AlphaFoldDB" id="A0A974A5M3"/>
<keyword evidence="2 4" id="KW-0479">Metal-binding</keyword>
<sequence>MPVISGIAMVSASADEQSVRRGKVIAVTKCSYCHSIERTGRSPRAAAPPFRTLHKQYPVETLEDALAEGMSTGHPRMPEFRLEPNQVGDFISFLKSLE</sequence>
<keyword evidence="3 4" id="KW-0408">Iron</keyword>
<organism evidence="6">
    <name type="scientific">Bradyrhizobium septentrionale</name>
    <dbReference type="NCBI Taxonomy" id="1404411"/>
    <lineage>
        <taxon>Bacteria</taxon>
        <taxon>Pseudomonadati</taxon>
        <taxon>Pseudomonadota</taxon>
        <taxon>Alphaproteobacteria</taxon>
        <taxon>Hyphomicrobiales</taxon>
        <taxon>Nitrobacteraceae</taxon>
        <taxon>Bradyrhizobium</taxon>
    </lineage>
</organism>
<evidence type="ECO:0000256" key="1">
    <source>
        <dbReference type="ARBA" id="ARBA00022617"/>
    </source>
</evidence>
<proteinExistence type="predicted"/>
<evidence type="ECO:0000256" key="3">
    <source>
        <dbReference type="ARBA" id="ARBA00023004"/>
    </source>
</evidence>
<reference evidence="6" key="1">
    <citation type="submission" date="2020-06" db="EMBL/GenBank/DDBJ databases">
        <title>Whole Genome Sequence of Bradyrhizobium sp. Strain 1S1.</title>
        <authorList>
            <person name="Bromfield E.S.P."/>
            <person name="Cloutier S."/>
        </authorList>
    </citation>
    <scope>NUCLEOTIDE SEQUENCE [LARGE SCALE GENOMIC DNA]</scope>
    <source>
        <strain evidence="6">1S1</strain>
    </source>
</reference>
<evidence type="ECO:0000259" key="5">
    <source>
        <dbReference type="PROSITE" id="PS51007"/>
    </source>
</evidence>
<feature type="domain" description="Cytochrome c" evidence="5">
    <location>
        <begin position="17"/>
        <end position="98"/>
    </location>
</feature>
<evidence type="ECO:0000256" key="2">
    <source>
        <dbReference type="ARBA" id="ARBA00022723"/>
    </source>
</evidence>
<dbReference type="InterPro" id="IPR009056">
    <property type="entry name" value="Cyt_c-like_dom"/>
</dbReference>
<dbReference type="SUPFAM" id="SSF46626">
    <property type="entry name" value="Cytochrome c"/>
    <property type="match status" value="1"/>
</dbReference>